<proteinExistence type="predicted"/>
<sequence>MTELHRYVDENTCEINKNTKDKIINKSIDRIKNSIASSYEEFKALQYDSYAYVNDSFNDSDDDNYNEADSYANSKDKAKAEALEKEFDEFLVDKISRDIDDKIKKITFLRKLKNTLILNMADIIISDSNAIFDKMSGENKHIRVDLDTIKVEGYCIF</sequence>
<reference evidence="1" key="1">
    <citation type="journal article" date="2021" name="Genome Biol. Evol.">
        <title>A High-Quality Reference Genome for a Parasitic Bivalve with Doubly Uniparental Inheritance (Bivalvia: Unionida).</title>
        <authorList>
            <person name="Smith C.H."/>
        </authorList>
    </citation>
    <scope>NUCLEOTIDE SEQUENCE</scope>
    <source>
        <strain evidence="1">CHS0354</strain>
    </source>
</reference>
<dbReference type="Proteomes" id="UP001195483">
    <property type="component" value="Unassembled WGS sequence"/>
</dbReference>
<name>A0AAE0W437_9BIVA</name>
<accession>A0AAE0W437</accession>
<gene>
    <name evidence="1" type="ORF">CHS0354_020011</name>
</gene>
<evidence type="ECO:0000313" key="1">
    <source>
        <dbReference type="EMBL" id="KAK3600344.1"/>
    </source>
</evidence>
<evidence type="ECO:0000313" key="2">
    <source>
        <dbReference type="Proteomes" id="UP001195483"/>
    </source>
</evidence>
<dbReference type="AlphaFoldDB" id="A0AAE0W437"/>
<reference evidence="1" key="3">
    <citation type="submission" date="2023-05" db="EMBL/GenBank/DDBJ databases">
        <authorList>
            <person name="Smith C.H."/>
        </authorList>
    </citation>
    <scope>NUCLEOTIDE SEQUENCE</scope>
    <source>
        <strain evidence="1">CHS0354</strain>
        <tissue evidence="1">Mantle</tissue>
    </source>
</reference>
<organism evidence="1 2">
    <name type="scientific">Potamilus streckersoni</name>
    <dbReference type="NCBI Taxonomy" id="2493646"/>
    <lineage>
        <taxon>Eukaryota</taxon>
        <taxon>Metazoa</taxon>
        <taxon>Spiralia</taxon>
        <taxon>Lophotrochozoa</taxon>
        <taxon>Mollusca</taxon>
        <taxon>Bivalvia</taxon>
        <taxon>Autobranchia</taxon>
        <taxon>Heteroconchia</taxon>
        <taxon>Palaeoheterodonta</taxon>
        <taxon>Unionida</taxon>
        <taxon>Unionoidea</taxon>
        <taxon>Unionidae</taxon>
        <taxon>Ambleminae</taxon>
        <taxon>Lampsilini</taxon>
        <taxon>Potamilus</taxon>
    </lineage>
</organism>
<comment type="caution">
    <text evidence="1">The sequence shown here is derived from an EMBL/GenBank/DDBJ whole genome shotgun (WGS) entry which is preliminary data.</text>
</comment>
<reference evidence="1" key="2">
    <citation type="journal article" date="2021" name="Genome Biol. Evol.">
        <title>Developing a high-quality reference genome for a parasitic bivalve with doubly uniparental inheritance (Bivalvia: Unionida).</title>
        <authorList>
            <person name="Smith C.H."/>
        </authorList>
    </citation>
    <scope>NUCLEOTIDE SEQUENCE</scope>
    <source>
        <strain evidence="1">CHS0354</strain>
        <tissue evidence="1">Mantle</tissue>
    </source>
</reference>
<keyword evidence="2" id="KW-1185">Reference proteome</keyword>
<protein>
    <submittedName>
        <fullName evidence="1">Uncharacterized protein</fullName>
    </submittedName>
</protein>
<dbReference type="EMBL" id="JAEAOA010001217">
    <property type="protein sequence ID" value="KAK3600344.1"/>
    <property type="molecule type" value="Genomic_DNA"/>
</dbReference>